<name>A0A2G9YCV2_9BACT</name>
<feature type="domain" description="Glucosamine/galactosamine-6-phosphate isomerase" evidence="1">
    <location>
        <begin position="58"/>
        <end position="256"/>
    </location>
</feature>
<dbReference type="Proteomes" id="UP000230392">
    <property type="component" value="Unassembled WGS sequence"/>
</dbReference>
<dbReference type="InterPro" id="IPR037171">
    <property type="entry name" value="NagB/RpiA_transferase-like"/>
</dbReference>
<dbReference type="PANTHER" id="PTHR11280:SF6">
    <property type="entry name" value="GLUCOSAMINE-6-PHOSPHATE ISOMERASE NAGB"/>
    <property type="match status" value="1"/>
</dbReference>
<evidence type="ECO:0000259" key="1">
    <source>
        <dbReference type="Pfam" id="PF01182"/>
    </source>
</evidence>
<dbReference type="GO" id="GO:0005975">
    <property type="term" value="P:carbohydrate metabolic process"/>
    <property type="evidence" value="ECO:0007669"/>
    <property type="project" value="InterPro"/>
</dbReference>
<gene>
    <name evidence="2" type="ORF">COX46_02820</name>
</gene>
<dbReference type="CDD" id="cd01399">
    <property type="entry name" value="GlcN6P_deaminase"/>
    <property type="match status" value="1"/>
</dbReference>
<dbReference type="EMBL" id="PCRF01000137">
    <property type="protein sequence ID" value="PIP16341.1"/>
    <property type="molecule type" value="Genomic_DNA"/>
</dbReference>
<dbReference type="GO" id="GO:0005737">
    <property type="term" value="C:cytoplasm"/>
    <property type="evidence" value="ECO:0007669"/>
    <property type="project" value="TreeGrafter"/>
</dbReference>
<dbReference type="GO" id="GO:0019262">
    <property type="term" value="P:N-acetylneuraminate catabolic process"/>
    <property type="evidence" value="ECO:0007669"/>
    <property type="project" value="TreeGrafter"/>
</dbReference>
<dbReference type="GO" id="GO:0042802">
    <property type="term" value="F:identical protein binding"/>
    <property type="evidence" value="ECO:0007669"/>
    <property type="project" value="TreeGrafter"/>
</dbReference>
<protein>
    <submittedName>
        <fullName evidence="2">Glucosamine-6-phosphate deaminase</fullName>
    </submittedName>
</protein>
<proteinExistence type="predicted"/>
<dbReference type="InterPro" id="IPR006148">
    <property type="entry name" value="Glc/Gal-6P_isomerase"/>
</dbReference>
<dbReference type="PANTHER" id="PTHR11280">
    <property type="entry name" value="GLUCOSAMINE-6-PHOSPHATE ISOMERASE"/>
    <property type="match status" value="1"/>
</dbReference>
<sequence length="278" mass="31480">MSNKNTCRNFKVQVLPNELLMGKTAAGEAGEILRYYTKKKGLEVMTAFAAAPSQNTFLAQLYQEKGIDWKKVTAFHLDEYLDLTKGHPNTFQAYLQEHIFGKVPISRENVHYIKDIEGPPEKVLIEYTKRLKKAFLKKQKADSLYLAFIGIGVNGHIAFNEPGTDLWQKTWVVQVKIDETSVKQQFDDYKNHPDPSARYRTPEEVPRHAFTITCAGILAADIIFCMVPGKQKAGAVKALLEGPLSDRLPASLLRLHENVHLYLDNASVSKLNYKPEFN</sequence>
<evidence type="ECO:0000313" key="2">
    <source>
        <dbReference type="EMBL" id="PIP16341.1"/>
    </source>
</evidence>
<comment type="caution">
    <text evidence="2">The sequence shown here is derived from an EMBL/GenBank/DDBJ whole genome shotgun (WGS) entry which is preliminary data.</text>
</comment>
<dbReference type="Gene3D" id="3.40.50.1360">
    <property type="match status" value="1"/>
</dbReference>
<dbReference type="InterPro" id="IPR004547">
    <property type="entry name" value="Glucosamine6P_isomerase"/>
</dbReference>
<reference evidence="2 3" key="1">
    <citation type="submission" date="2017-09" db="EMBL/GenBank/DDBJ databases">
        <title>Depth-based differentiation of microbial function through sediment-hosted aquifers and enrichment of novel symbionts in the deep terrestrial subsurface.</title>
        <authorList>
            <person name="Probst A.J."/>
            <person name="Ladd B."/>
            <person name="Jarett J.K."/>
            <person name="Geller-Mcgrath D.E."/>
            <person name="Sieber C.M."/>
            <person name="Emerson J.B."/>
            <person name="Anantharaman K."/>
            <person name="Thomas B.C."/>
            <person name="Malmstrom R."/>
            <person name="Stieglmeier M."/>
            <person name="Klingl A."/>
            <person name="Woyke T."/>
            <person name="Ryan C.M."/>
            <person name="Banfield J.F."/>
        </authorList>
    </citation>
    <scope>NUCLEOTIDE SEQUENCE [LARGE SCALE GENOMIC DNA]</scope>
    <source>
        <strain evidence="2">CG23_combo_of_CG06-09_8_20_14_all_48_7</strain>
    </source>
</reference>
<dbReference type="Pfam" id="PF01182">
    <property type="entry name" value="Glucosamine_iso"/>
    <property type="match status" value="1"/>
</dbReference>
<dbReference type="GO" id="GO:0004342">
    <property type="term" value="F:glucosamine-6-phosphate deaminase activity"/>
    <property type="evidence" value="ECO:0007669"/>
    <property type="project" value="InterPro"/>
</dbReference>
<organism evidence="2 3">
    <name type="scientific">bacterium (Candidatus Ratteibacteria) CG23_combo_of_CG06-09_8_20_14_all_48_7</name>
    <dbReference type="NCBI Taxonomy" id="2014292"/>
    <lineage>
        <taxon>Bacteria</taxon>
        <taxon>Candidatus Ratteibacteria</taxon>
    </lineage>
</organism>
<dbReference type="SUPFAM" id="SSF100950">
    <property type="entry name" value="NagB/RpiA/CoA transferase-like"/>
    <property type="match status" value="1"/>
</dbReference>
<dbReference type="GO" id="GO:0006043">
    <property type="term" value="P:glucosamine catabolic process"/>
    <property type="evidence" value="ECO:0007669"/>
    <property type="project" value="TreeGrafter"/>
</dbReference>
<dbReference type="AlphaFoldDB" id="A0A2G9YCV2"/>
<evidence type="ECO:0000313" key="3">
    <source>
        <dbReference type="Proteomes" id="UP000230392"/>
    </source>
</evidence>
<dbReference type="GO" id="GO:0006046">
    <property type="term" value="P:N-acetylglucosamine catabolic process"/>
    <property type="evidence" value="ECO:0007669"/>
    <property type="project" value="TreeGrafter"/>
</dbReference>
<accession>A0A2G9YCV2</accession>